<dbReference type="PANTHER" id="PTHR42949:SF3">
    <property type="entry name" value="ANAEROBIC GLYCEROL-3-PHOSPHATE DEHYDROGENASE SUBUNIT B"/>
    <property type="match status" value="1"/>
</dbReference>
<accession>A0A330HVT9</accession>
<dbReference type="Proteomes" id="UP000251558">
    <property type="component" value="Unassembled WGS sequence"/>
</dbReference>
<feature type="domain" description="FAD/NAD(P)-binding" evidence="2">
    <location>
        <begin position="8"/>
        <end position="307"/>
    </location>
</feature>
<dbReference type="InterPro" id="IPR041854">
    <property type="entry name" value="BFD-like_2Fe2S-bd_dom_sf"/>
</dbReference>
<dbReference type="PIRSF" id="PIRSF037495">
    <property type="entry name" value="Opine_OX_OoxA/HcnB"/>
    <property type="match status" value="1"/>
</dbReference>
<dbReference type="InterPro" id="IPR051691">
    <property type="entry name" value="Metab_Enz_Cyan_OpOx_G3PDH"/>
</dbReference>
<sequence length="455" mass="47564">MSGTSSPRIVIVGAGPAGIRAAATLVAAGLHPVVIDEGHRAGGQIYRRPPDGFVRTPNQLYGSEAAKASALHALFDQLAREGRLTHCARSSVIAAHDGRLYVLGEGGVKVIGYDRLVLATGASDRVAPVPGWQSAGVYSLGAAQIALKAQGVALGRRIVLIGSGPLLTLVGAQLIKAGADVAAVLDTSSWRRQMRGFSGLAARPTVALRGLALRARLGARYHAGVALEQIEADASGVTAMRWRDAGGRQRLTPCDMVGIGWHLRAETHLADLTGCAFAYDEQWRQWLPKTDAMGRAGNGVYLAGDGARLLGADGAEIAGRLAAAACLADLGRSAPPIQADLRNLARLERFARGLARAFPWPAEMVRTLPDDAIVCRCENVAAGAVREGADFGGGEANRVKSLSRAGMGRCQGRYCQLAAVEIVAAQAGCASREVGRFRGQAPVRPAPVAAFLRED</sequence>
<dbReference type="Gene3D" id="1.10.10.1100">
    <property type="entry name" value="BFD-like [2Fe-2S]-binding domain"/>
    <property type="match status" value="1"/>
</dbReference>
<organism evidence="4 5">
    <name type="scientific">Mesorhizobium hawassense</name>
    <dbReference type="NCBI Taxonomy" id="1209954"/>
    <lineage>
        <taxon>Bacteria</taxon>
        <taxon>Pseudomonadati</taxon>
        <taxon>Pseudomonadota</taxon>
        <taxon>Alphaproteobacteria</taxon>
        <taxon>Hyphomicrobiales</taxon>
        <taxon>Phyllobacteriaceae</taxon>
        <taxon>Mesorhizobium</taxon>
    </lineage>
</organism>
<dbReference type="InterPro" id="IPR017224">
    <property type="entry name" value="Opine_Oxase_asu/HCN_bsu"/>
</dbReference>
<gene>
    <name evidence="4" type="ORF">DPM33_01125</name>
</gene>
<protein>
    <submittedName>
        <fullName evidence="4">FAD/NAD(P)-binding oxidoreductase</fullName>
    </submittedName>
</protein>
<dbReference type="RefSeq" id="WP_112095064.1">
    <property type="nucleotide sequence ID" value="NZ_QMBP01000001.1"/>
</dbReference>
<dbReference type="PRINTS" id="PR00368">
    <property type="entry name" value="FADPNR"/>
</dbReference>
<evidence type="ECO:0000256" key="1">
    <source>
        <dbReference type="ARBA" id="ARBA00023002"/>
    </source>
</evidence>
<name>A0A330HVT9_9HYPH</name>
<reference evidence="5" key="1">
    <citation type="submission" date="2018-06" db="EMBL/GenBank/DDBJ databases">
        <authorList>
            <person name="Helene L.C."/>
            <person name="Dall'Agnol R."/>
            <person name="Delamuta J.R."/>
            <person name="Hungria M."/>
        </authorList>
    </citation>
    <scope>NUCLEOTIDE SEQUENCE [LARGE SCALE GENOMIC DNA]</scope>
    <source>
        <strain evidence="5">AC99b</strain>
    </source>
</reference>
<dbReference type="PRINTS" id="PR00411">
    <property type="entry name" value="PNDRDTASEI"/>
</dbReference>
<evidence type="ECO:0000259" key="3">
    <source>
        <dbReference type="Pfam" id="PF17806"/>
    </source>
</evidence>
<dbReference type="Gene3D" id="3.50.50.60">
    <property type="entry name" value="FAD/NAD(P)-binding domain"/>
    <property type="match status" value="3"/>
</dbReference>
<dbReference type="GO" id="GO:0016491">
    <property type="term" value="F:oxidoreductase activity"/>
    <property type="evidence" value="ECO:0007669"/>
    <property type="project" value="UniProtKB-KW"/>
</dbReference>
<reference evidence="4 5" key="2">
    <citation type="submission" date="2018-07" db="EMBL/GenBank/DDBJ databases">
        <title>Diversity of Mesorhizobium strains in Brazil.</title>
        <authorList>
            <person name="Helene L.C.F."/>
            <person name="Dall'Agnol R."/>
            <person name="Delamuta J.R.M."/>
            <person name="Hungria M."/>
        </authorList>
    </citation>
    <scope>NUCLEOTIDE SEQUENCE [LARGE SCALE GENOMIC DNA]</scope>
    <source>
        <strain evidence="4 5">AC99b</strain>
    </source>
</reference>
<keyword evidence="1" id="KW-0560">Oxidoreductase</keyword>
<dbReference type="Pfam" id="PF07992">
    <property type="entry name" value="Pyr_redox_2"/>
    <property type="match status" value="1"/>
</dbReference>
<dbReference type="PANTHER" id="PTHR42949">
    <property type="entry name" value="ANAEROBIC GLYCEROL-3-PHOSPHATE DEHYDROGENASE SUBUNIT B"/>
    <property type="match status" value="1"/>
</dbReference>
<dbReference type="InterPro" id="IPR041117">
    <property type="entry name" value="SoxA_A3"/>
</dbReference>
<dbReference type="InterPro" id="IPR023753">
    <property type="entry name" value="FAD/NAD-binding_dom"/>
</dbReference>
<dbReference type="AlphaFoldDB" id="A0A330HVT9"/>
<evidence type="ECO:0000313" key="4">
    <source>
        <dbReference type="EMBL" id="RAZ92535.1"/>
    </source>
</evidence>
<feature type="domain" description="SoxA A3" evidence="3">
    <location>
        <begin position="381"/>
        <end position="450"/>
    </location>
</feature>
<comment type="caution">
    <text evidence="4">The sequence shown here is derived from an EMBL/GenBank/DDBJ whole genome shotgun (WGS) entry which is preliminary data.</text>
</comment>
<dbReference type="CDD" id="cd19946">
    <property type="entry name" value="GlpA-like_Fer2_BFD-like"/>
    <property type="match status" value="1"/>
</dbReference>
<dbReference type="InterPro" id="IPR036188">
    <property type="entry name" value="FAD/NAD-bd_sf"/>
</dbReference>
<dbReference type="Pfam" id="PF17806">
    <property type="entry name" value="SO_alpha_A3"/>
    <property type="match status" value="1"/>
</dbReference>
<proteinExistence type="predicted"/>
<evidence type="ECO:0000313" key="5">
    <source>
        <dbReference type="Proteomes" id="UP000251558"/>
    </source>
</evidence>
<dbReference type="OrthoDB" id="9801699at2"/>
<dbReference type="SUPFAM" id="SSF51905">
    <property type="entry name" value="FAD/NAD(P)-binding domain"/>
    <property type="match status" value="1"/>
</dbReference>
<evidence type="ECO:0000259" key="2">
    <source>
        <dbReference type="Pfam" id="PF07992"/>
    </source>
</evidence>
<dbReference type="EMBL" id="QMBP01000001">
    <property type="protein sequence ID" value="RAZ92535.1"/>
    <property type="molecule type" value="Genomic_DNA"/>
</dbReference>
<keyword evidence="5" id="KW-1185">Reference proteome</keyword>